<dbReference type="GeneID" id="39587762"/>
<accession>A0A427XFP8</accession>
<dbReference type="OrthoDB" id="412093at2759"/>
<dbReference type="AlphaFoldDB" id="A0A427XFP8"/>
<gene>
    <name evidence="1" type="ORF">EHS24_003219</name>
</gene>
<name>A0A427XFP8_9TREE</name>
<protein>
    <recommendedName>
        <fullName evidence="3">Aspartate/glutamate racemase family protein</fullName>
    </recommendedName>
</protein>
<dbReference type="Proteomes" id="UP000279236">
    <property type="component" value="Unassembled WGS sequence"/>
</dbReference>
<evidence type="ECO:0000313" key="1">
    <source>
        <dbReference type="EMBL" id="RSH77658.1"/>
    </source>
</evidence>
<reference evidence="1 2" key="1">
    <citation type="submission" date="2018-11" db="EMBL/GenBank/DDBJ databases">
        <title>Genome sequence of Apiotrichum porosum DSM 27194.</title>
        <authorList>
            <person name="Aliyu H."/>
            <person name="Gorte O."/>
            <person name="Ochsenreither K."/>
        </authorList>
    </citation>
    <scope>NUCLEOTIDE SEQUENCE [LARGE SCALE GENOMIC DNA]</scope>
    <source>
        <strain evidence="1 2">DSM 27194</strain>
    </source>
</reference>
<proteinExistence type="predicted"/>
<sequence length="221" mass="23500">MTTPKLGVLQLQTTFPRPPGDVSNPASWPFPITVGVVKEATATNVVGGTWGPELIDAFVREAERLQGEGCVALVTSCGFLATMHPQLSARVPFIGTSALLQVAWLQNTFYPGQQHAVGVMTFKRSALHLVSVGAGPDTPVVGMPEDDDPAAAVFRAVLDERVPSAKALVAANPGLKAIVLECTNMPPFAHAVAKATGLRVWDIITLGKWLYNAAVKEDYRS</sequence>
<dbReference type="EMBL" id="RSCE01000015">
    <property type="protein sequence ID" value="RSH77658.1"/>
    <property type="molecule type" value="Genomic_DNA"/>
</dbReference>
<evidence type="ECO:0000313" key="2">
    <source>
        <dbReference type="Proteomes" id="UP000279236"/>
    </source>
</evidence>
<dbReference type="RefSeq" id="XP_028472805.1">
    <property type="nucleotide sequence ID" value="XM_028618917.1"/>
</dbReference>
<keyword evidence="2" id="KW-1185">Reference proteome</keyword>
<organism evidence="1 2">
    <name type="scientific">Apiotrichum porosum</name>
    <dbReference type="NCBI Taxonomy" id="105984"/>
    <lineage>
        <taxon>Eukaryota</taxon>
        <taxon>Fungi</taxon>
        <taxon>Dikarya</taxon>
        <taxon>Basidiomycota</taxon>
        <taxon>Agaricomycotina</taxon>
        <taxon>Tremellomycetes</taxon>
        <taxon>Trichosporonales</taxon>
        <taxon>Trichosporonaceae</taxon>
        <taxon>Apiotrichum</taxon>
    </lineage>
</organism>
<comment type="caution">
    <text evidence="1">The sequence shown here is derived from an EMBL/GenBank/DDBJ whole genome shotgun (WGS) entry which is preliminary data.</text>
</comment>
<evidence type="ECO:0008006" key="3">
    <source>
        <dbReference type="Google" id="ProtNLM"/>
    </source>
</evidence>